<proteinExistence type="predicted"/>
<evidence type="ECO:0000256" key="2">
    <source>
        <dbReference type="PROSITE-ProRule" id="PRU00591"/>
    </source>
</evidence>
<feature type="repeat" description="Cell wall-binding" evidence="2">
    <location>
        <begin position="81"/>
        <end position="100"/>
    </location>
</feature>
<comment type="caution">
    <text evidence="3">The sequence shown here is derived from an EMBL/GenBank/DDBJ whole genome shotgun (WGS) entry which is preliminary data.</text>
</comment>
<organism evidence="3 4">
    <name type="scientific">Clostridium chromiireducens</name>
    <dbReference type="NCBI Taxonomy" id="225345"/>
    <lineage>
        <taxon>Bacteria</taxon>
        <taxon>Bacillati</taxon>
        <taxon>Bacillota</taxon>
        <taxon>Clostridia</taxon>
        <taxon>Eubacteriales</taxon>
        <taxon>Clostridiaceae</taxon>
        <taxon>Clostridium</taxon>
    </lineage>
</organism>
<dbReference type="Gene3D" id="2.10.270.10">
    <property type="entry name" value="Cholin Binding"/>
    <property type="match status" value="1"/>
</dbReference>
<evidence type="ECO:0000256" key="1">
    <source>
        <dbReference type="ARBA" id="ARBA00022737"/>
    </source>
</evidence>
<name>A0A964RL47_9CLOT</name>
<dbReference type="Pfam" id="PF19127">
    <property type="entry name" value="Choline_bind_3"/>
    <property type="match status" value="1"/>
</dbReference>
<reference evidence="3" key="1">
    <citation type="submission" date="2019-12" db="EMBL/GenBank/DDBJ databases">
        <title>Microbes associate with the intestines of laboratory mice.</title>
        <authorList>
            <person name="Navarre W."/>
            <person name="Wong E."/>
        </authorList>
    </citation>
    <scope>NUCLEOTIDE SEQUENCE</scope>
    <source>
        <strain evidence="3">NM79_F5</strain>
    </source>
</reference>
<protein>
    <recommendedName>
        <fullName evidence="5">Cell wall-binding protein</fullName>
    </recommendedName>
</protein>
<dbReference type="PROSITE" id="PS51170">
    <property type="entry name" value="CW"/>
    <property type="match status" value="2"/>
</dbReference>
<dbReference type="Proteomes" id="UP000656077">
    <property type="component" value="Unassembled WGS sequence"/>
</dbReference>
<keyword evidence="1" id="KW-0677">Repeat</keyword>
<evidence type="ECO:0008006" key="5">
    <source>
        <dbReference type="Google" id="ProtNLM"/>
    </source>
</evidence>
<sequence length="273" mass="30422">MILTKEKVMKKKLLKTLALTISLSSFGTISPSTSYRANAAEDYWKLINNSWYYMDSTGKVQTGWISYNDNWYYIDSNGVMKTGWVYDNGNWYYLYSDGSMAINTTINGYYLGSTGAWTINTTSSSSGNALKPQDIDGSHHLRGDIASSDRDNNAASQLTNYNLTLSDTGLRRLKVLSINLAQGRTTIDEARNNCIGKVVDGYKITDIKFFDQSFSTTTGNDADSKVKAIQNSNLVTYKSSSSYKYDAFLVFSCGNARGNEWEAMRVVVELEAV</sequence>
<evidence type="ECO:0000313" key="3">
    <source>
        <dbReference type="EMBL" id="MVX63748.1"/>
    </source>
</evidence>
<dbReference type="SUPFAM" id="SSF69360">
    <property type="entry name" value="Cell wall binding repeat"/>
    <property type="match status" value="1"/>
</dbReference>
<dbReference type="InterPro" id="IPR018337">
    <property type="entry name" value="Cell_wall/Cho-bd_repeat"/>
</dbReference>
<evidence type="ECO:0000313" key="4">
    <source>
        <dbReference type="Proteomes" id="UP000656077"/>
    </source>
</evidence>
<accession>A0A964RL47</accession>
<feature type="repeat" description="Cell wall-binding" evidence="2">
    <location>
        <begin position="61"/>
        <end position="80"/>
    </location>
</feature>
<dbReference type="Pfam" id="PF01473">
    <property type="entry name" value="Choline_bind_1"/>
    <property type="match status" value="1"/>
</dbReference>
<dbReference type="EMBL" id="WSRQ01000010">
    <property type="protein sequence ID" value="MVX63748.1"/>
    <property type="molecule type" value="Genomic_DNA"/>
</dbReference>
<dbReference type="AlphaFoldDB" id="A0A964RL47"/>
<gene>
    <name evidence="3" type="ORF">GKZ28_08575</name>
</gene>